<dbReference type="Proteomes" id="UP000009022">
    <property type="component" value="Unassembled WGS sequence"/>
</dbReference>
<dbReference type="SUPFAM" id="SSF110836">
    <property type="entry name" value="Hypothetical protein SAV1430"/>
    <property type="match status" value="1"/>
</dbReference>
<dbReference type="Gene3D" id="3.30.1370.70">
    <property type="entry name" value="Scaffold protein Nfu/NifU, N-terminal domain"/>
    <property type="match status" value="1"/>
</dbReference>
<evidence type="ECO:0000259" key="10">
    <source>
        <dbReference type="SMART" id="SM00932"/>
    </source>
</evidence>
<keyword evidence="7" id="KW-0411">Iron-sulfur</keyword>
<organism evidence="11 12">
    <name type="scientific">Trichoplax adhaerens</name>
    <name type="common">Trichoplax reptans</name>
    <dbReference type="NCBI Taxonomy" id="10228"/>
    <lineage>
        <taxon>Eukaryota</taxon>
        <taxon>Metazoa</taxon>
        <taxon>Placozoa</taxon>
        <taxon>Uniplacotomia</taxon>
        <taxon>Trichoplacea</taxon>
        <taxon>Trichoplacidae</taxon>
        <taxon>Trichoplax</taxon>
    </lineage>
</organism>
<evidence type="ECO:0000256" key="8">
    <source>
        <dbReference type="ARBA" id="ARBA00023128"/>
    </source>
</evidence>
<evidence type="ECO:0000256" key="2">
    <source>
        <dbReference type="ARBA" id="ARBA00006420"/>
    </source>
</evidence>
<keyword evidence="4" id="KW-0479">Metal-binding</keyword>
<proteinExistence type="inferred from homology"/>
<dbReference type="FunFam" id="3.30.300.130:FF:000001">
    <property type="entry name" value="NFU1 iron-sulfur cluster scaffold"/>
    <property type="match status" value="1"/>
</dbReference>
<evidence type="ECO:0000256" key="7">
    <source>
        <dbReference type="ARBA" id="ARBA00023014"/>
    </source>
</evidence>
<dbReference type="SUPFAM" id="SSF117916">
    <property type="entry name" value="Fe-S cluster assembly (FSCA) domain-like"/>
    <property type="match status" value="1"/>
</dbReference>
<evidence type="ECO:0000313" key="11">
    <source>
        <dbReference type="EMBL" id="EDV25540.1"/>
    </source>
</evidence>
<evidence type="ECO:0000256" key="1">
    <source>
        <dbReference type="ARBA" id="ARBA00004173"/>
    </source>
</evidence>
<dbReference type="STRING" id="10228.B3RVQ2"/>
<dbReference type="RefSeq" id="XP_002111573.1">
    <property type="nucleotide sequence ID" value="XM_002111537.1"/>
</dbReference>
<dbReference type="GeneID" id="6753281"/>
<keyword evidence="8" id="KW-0496">Mitochondrion</keyword>
<dbReference type="SMART" id="SM00932">
    <property type="entry name" value="Nfu_N"/>
    <property type="match status" value="1"/>
</dbReference>
<dbReference type="InterPro" id="IPR036498">
    <property type="entry name" value="Nfu/NifU_N_sf"/>
</dbReference>
<dbReference type="PANTHER" id="PTHR11178:SF1">
    <property type="entry name" value="NFU1 IRON-SULFUR CLUSTER SCAFFOLD HOMOLOG, MITOCHONDRIAL"/>
    <property type="match status" value="1"/>
</dbReference>
<evidence type="ECO:0000256" key="3">
    <source>
        <dbReference type="ARBA" id="ARBA00018782"/>
    </source>
</evidence>
<evidence type="ECO:0000256" key="5">
    <source>
        <dbReference type="ARBA" id="ARBA00022946"/>
    </source>
</evidence>
<keyword evidence="5" id="KW-0809">Transit peptide</keyword>
<evidence type="ECO:0000313" key="12">
    <source>
        <dbReference type="Proteomes" id="UP000009022"/>
    </source>
</evidence>
<accession>B3RVQ2</accession>
<dbReference type="AlphaFoldDB" id="B3RVQ2"/>
<sequence length="236" mass="26363">MTCPNHNQHRRTESGLDRNVQPRNYAKHLLQPVRSMFIQTLDTPNPNSLKFVPGVPVLGSGTIDYSSARDALTSPLAKNLFRVDGVKSVFLGPDFVTISRADDDIEWNTLKPDIYAVIMDFFASGAPVLIDYEPATDTAVQPEDSDTVAMIKELLETRIRPTLQEDGGDIVYMGYDNGIVKLKMQGACDSCPSATVTLKHGIQNMLQFYIPEVEGVEQITMRNDAIYTYTYMQMCE</sequence>
<dbReference type="GO" id="GO:0051539">
    <property type="term" value="F:4 iron, 4 sulfur cluster binding"/>
    <property type="evidence" value="ECO:0000318"/>
    <property type="project" value="GO_Central"/>
</dbReference>
<dbReference type="PIRSF" id="PIRSF036773">
    <property type="entry name" value="HIRIP5"/>
    <property type="match status" value="1"/>
</dbReference>
<keyword evidence="12" id="KW-1185">Reference proteome</keyword>
<evidence type="ECO:0000256" key="6">
    <source>
        <dbReference type="ARBA" id="ARBA00023004"/>
    </source>
</evidence>
<evidence type="ECO:0000256" key="4">
    <source>
        <dbReference type="ARBA" id="ARBA00022723"/>
    </source>
</evidence>
<comment type="subcellular location">
    <subcellularLocation>
        <location evidence="1">Mitochondrion</location>
    </subcellularLocation>
</comment>
<dbReference type="HOGENOM" id="CLU_060555_0_2_1"/>
<dbReference type="Pfam" id="PF08712">
    <property type="entry name" value="Nfu_N"/>
    <property type="match status" value="1"/>
</dbReference>
<reference evidence="11 12" key="1">
    <citation type="journal article" date="2008" name="Nature">
        <title>The Trichoplax genome and the nature of placozoans.</title>
        <authorList>
            <person name="Srivastava M."/>
            <person name="Begovic E."/>
            <person name="Chapman J."/>
            <person name="Putnam N.H."/>
            <person name="Hellsten U."/>
            <person name="Kawashima T."/>
            <person name="Kuo A."/>
            <person name="Mitros T."/>
            <person name="Salamov A."/>
            <person name="Carpenter M.L."/>
            <person name="Signorovitch A.Y."/>
            <person name="Moreno M.A."/>
            <person name="Kamm K."/>
            <person name="Grimwood J."/>
            <person name="Schmutz J."/>
            <person name="Shapiro H."/>
            <person name="Grigoriev I.V."/>
            <person name="Buss L.W."/>
            <person name="Schierwater B."/>
            <person name="Dellaporta S.L."/>
            <person name="Rokhsar D.S."/>
        </authorList>
    </citation>
    <scope>NUCLEOTIDE SEQUENCE [LARGE SCALE GENOMIC DNA]</scope>
    <source>
        <strain evidence="11 12">Grell-BS-1999</strain>
    </source>
</reference>
<dbReference type="eggNOG" id="KOG2358">
    <property type="taxonomic scope" value="Eukaryota"/>
</dbReference>
<dbReference type="KEGG" id="tad:TRIADDRAFT_55734"/>
<dbReference type="GO" id="GO:0005739">
    <property type="term" value="C:mitochondrion"/>
    <property type="evidence" value="ECO:0000318"/>
    <property type="project" value="GO_Central"/>
</dbReference>
<dbReference type="GO" id="GO:0051604">
    <property type="term" value="P:protein maturation"/>
    <property type="evidence" value="ECO:0000318"/>
    <property type="project" value="GO_Central"/>
</dbReference>
<dbReference type="OrthoDB" id="565552at2759"/>
<dbReference type="Gene3D" id="3.30.300.130">
    <property type="entry name" value="Fe-S cluster assembly (FSCA)"/>
    <property type="match status" value="1"/>
</dbReference>
<dbReference type="CTD" id="6753281"/>
<dbReference type="InterPro" id="IPR035433">
    <property type="entry name" value="NFU1-like"/>
</dbReference>
<keyword evidence="6" id="KW-0408">Iron</keyword>
<dbReference type="EMBL" id="DS985244">
    <property type="protein sequence ID" value="EDV25540.1"/>
    <property type="molecule type" value="Genomic_DNA"/>
</dbReference>
<dbReference type="PhylomeDB" id="B3RVQ2"/>
<name>B3RVQ2_TRIAD</name>
<feature type="region of interest" description="Disordered" evidence="9">
    <location>
        <begin position="1"/>
        <end position="21"/>
    </location>
</feature>
<dbReference type="OMA" id="AIMEHYM"/>
<comment type="similarity">
    <text evidence="2">Belongs to the NifU family.</text>
</comment>
<gene>
    <name evidence="11" type="ORF">TRIADDRAFT_55734</name>
</gene>
<dbReference type="InterPro" id="IPR001075">
    <property type="entry name" value="NIF_FeS_clus_asmbl_NifU_C"/>
</dbReference>
<dbReference type="GO" id="GO:0005506">
    <property type="term" value="F:iron ion binding"/>
    <property type="evidence" value="ECO:0007669"/>
    <property type="project" value="InterPro"/>
</dbReference>
<dbReference type="InParanoid" id="B3RVQ2"/>
<protein>
    <recommendedName>
        <fullName evidence="3">NFU1 iron-sulfur cluster scaffold homolog, mitochondrial</fullName>
    </recommendedName>
</protein>
<dbReference type="PANTHER" id="PTHR11178">
    <property type="entry name" value="IRON-SULFUR CLUSTER SCAFFOLD PROTEIN NFU-RELATED"/>
    <property type="match status" value="1"/>
</dbReference>
<feature type="domain" description="Scaffold protein Nfu/NifU N-terminal" evidence="10">
    <location>
        <begin position="38"/>
        <end position="125"/>
    </location>
</feature>
<dbReference type="GO" id="GO:0016226">
    <property type="term" value="P:iron-sulfur cluster assembly"/>
    <property type="evidence" value="ECO:0007669"/>
    <property type="project" value="InterPro"/>
</dbReference>
<dbReference type="InterPro" id="IPR034904">
    <property type="entry name" value="FSCA_dom_sf"/>
</dbReference>
<dbReference type="FunCoup" id="B3RVQ2">
    <property type="interactions" value="1104"/>
</dbReference>
<dbReference type="Pfam" id="PF01106">
    <property type="entry name" value="NifU"/>
    <property type="match status" value="1"/>
</dbReference>
<dbReference type="FunFam" id="3.30.1370.70:FF:000002">
    <property type="entry name" value="NFU1 iron-sulfur cluster scaffold homolog, mitochondrial"/>
    <property type="match status" value="1"/>
</dbReference>
<evidence type="ECO:0000256" key="9">
    <source>
        <dbReference type="SAM" id="MobiDB-lite"/>
    </source>
</evidence>
<dbReference type="InterPro" id="IPR014824">
    <property type="entry name" value="Nfu/NifU_N"/>
</dbReference>